<evidence type="ECO:0000313" key="2">
    <source>
        <dbReference type="EMBL" id="NDY56405.1"/>
    </source>
</evidence>
<reference evidence="2 3" key="1">
    <citation type="submission" date="2020-02" db="EMBL/GenBank/DDBJ databases">
        <title>Comparative genomics of sulfur disproportionating microorganisms.</title>
        <authorList>
            <person name="Ward L.M."/>
            <person name="Bertran E."/>
            <person name="Johnston D.T."/>
        </authorList>
    </citation>
    <scope>NUCLEOTIDE SEQUENCE [LARGE SCALE GENOMIC DNA]</scope>
    <source>
        <strain evidence="2 3">DSM 3696</strain>
    </source>
</reference>
<name>A0A7K3NKW2_9BACT</name>
<accession>A0A7K3NKW2</accession>
<dbReference type="InterPro" id="IPR058548">
    <property type="entry name" value="MlaB-like_STAS"/>
</dbReference>
<proteinExistence type="predicted"/>
<dbReference type="EMBL" id="JAAGRQ010000019">
    <property type="protein sequence ID" value="NDY56405.1"/>
    <property type="molecule type" value="Genomic_DNA"/>
</dbReference>
<dbReference type="Pfam" id="PF13466">
    <property type="entry name" value="STAS_2"/>
    <property type="match status" value="1"/>
</dbReference>
<feature type="domain" description="MlaB-like STAS" evidence="1">
    <location>
        <begin position="3"/>
        <end position="82"/>
    </location>
</feature>
<evidence type="ECO:0000313" key="3">
    <source>
        <dbReference type="Proteomes" id="UP000469724"/>
    </source>
</evidence>
<dbReference type="SUPFAM" id="SSF52091">
    <property type="entry name" value="SpoIIaa-like"/>
    <property type="match status" value="1"/>
</dbReference>
<organism evidence="2 3">
    <name type="scientific">Desulfolutivibrio sulfodismutans</name>
    <dbReference type="NCBI Taxonomy" id="63561"/>
    <lineage>
        <taxon>Bacteria</taxon>
        <taxon>Pseudomonadati</taxon>
        <taxon>Thermodesulfobacteriota</taxon>
        <taxon>Desulfovibrionia</taxon>
        <taxon>Desulfovibrionales</taxon>
        <taxon>Desulfovibrionaceae</taxon>
        <taxon>Desulfolutivibrio</taxon>
    </lineage>
</organism>
<sequence>MRIDLDGDCTVAVARTIKDLLQNALAGGEPTQVSLAGVTRADLSLFELLWAARQGFSSQGVDLVILPDIPEHLEQAAAWTGLAELRPPRADAVNQAPGNAKDMSS</sequence>
<protein>
    <submittedName>
        <fullName evidence="2">STAS domain-containing protein</fullName>
    </submittedName>
</protein>
<keyword evidence="3" id="KW-1185">Reference proteome</keyword>
<comment type="caution">
    <text evidence="2">The sequence shown here is derived from an EMBL/GenBank/DDBJ whole genome shotgun (WGS) entry which is preliminary data.</text>
</comment>
<gene>
    <name evidence="2" type="ORF">G3N56_06570</name>
</gene>
<dbReference type="Gene3D" id="3.30.750.24">
    <property type="entry name" value="STAS domain"/>
    <property type="match status" value="1"/>
</dbReference>
<dbReference type="Proteomes" id="UP000469724">
    <property type="component" value="Unassembled WGS sequence"/>
</dbReference>
<evidence type="ECO:0000259" key="1">
    <source>
        <dbReference type="Pfam" id="PF13466"/>
    </source>
</evidence>
<dbReference type="InterPro" id="IPR036513">
    <property type="entry name" value="STAS_dom_sf"/>
</dbReference>
<dbReference type="RefSeq" id="WP_163301459.1">
    <property type="nucleotide sequence ID" value="NZ_JAAGRQ010000019.1"/>
</dbReference>
<dbReference type="AlphaFoldDB" id="A0A7K3NKW2"/>